<accession>A0ABT0IFG7</accession>
<keyword evidence="2" id="KW-1185">Reference proteome</keyword>
<organism evidence="1 2">
    <name type="scientific">Streptomyces lichenis</name>
    <dbReference type="NCBI Taxonomy" id="2306967"/>
    <lineage>
        <taxon>Bacteria</taxon>
        <taxon>Bacillati</taxon>
        <taxon>Actinomycetota</taxon>
        <taxon>Actinomycetes</taxon>
        <taxon>Kitasatosporales</taxon>
        <taxon>Streptomycetaceae</taxon>
        <taxon>Streptomyces</taxon>
    </lineage>
</organism>
<evidence type="ECO:0000313" key="2">
    <source>
        <dbReference type="Proteomes" id="UP001522868"/>
    </source>
</evidence>
<name>A0ABT0IFG7_9ACTN</name>
<dbReference type="Proteomes" id="UP001522868">
    <property type="component" value="Unassembled WGS sequence"/>
</dbReference>
<dbReference type="RefSeq" id="WP_248635865.1">
    <property type="nucleotide sequence ID" value="NZ_JALPTH010000023.1"/>
</dbReference>
<protein>
    <recommendedName>
        <fullName evidence="3">GIY-YIG nuclease family protein</fullName>
    </recommendedName>
</protein>
<evidence type="ECO:0008006" key="3">
    <source>
        <dbReference type="Google" id="ProtNLM"/>
    </source>
</evidence>
<gene>
    <name evidence="1" type="ORF">M1O15_22185</name>
</gene>
<evidence type="ECO:0000313" key="1">
    <source>
        <dbReference type="EMBL" id="MCK8680054.1"/>
    </source>
</evidence>
<proteinExistence type="predicted"/>
<comment type="caution">
    <text evidence="1">The sequence shown here is derived from an EMBL/GenBank/DDBJ whole genome shotgun (WGS) entry which is preliminary data.</text>
</comment>
<sequence>MLREAGYSILEKDGKAAVEEAAKIILPNIWDIVDVRCVTCGKESRRSVVHVLASSWRHGDHCPYLDISDLIRQHTEFFAAHGLARNFDGYAKLTQPVPAICLNCGAERRISLSALAQNAQPCLTCAKSIDPDSPHLVYLIHFPELELMKVGITNTEDRRYNRIKAHVKQGGTLIEKVIVPNREAAFTVERYVLNRVLEYRQGATSRHLPQGGWTETWHDSAPGFDLPAIVRLLDRENAPGFDRSNRLKMHFEDEPITSEELASFVKTQDIQVGSDIVTVIGMMADREEILKEVRRRRMSK</sequence>
<dbReference type="EMBL" id="JALPTH010000023">
    <property type="protein sequence ID" value="MCK8680054.1"/>
    <property type="molecule type" value="Genomic_DNA"/>
</dbReference>
<reference evidence="1 2" key="1">
    <citation type="submission" date="2022-04" db="EMBL/GenBank/DDBJ databases">
        <title>Streptomyces sp. nov. LCR6-01 isolated from Lichen of Dirinaria sp.</title>
        <authorList>
            <person name="Kanchanasin P."/>
            <person name="Tanasupawat S."/>
            <person name="Phongsopitanun W."/>
        </authorList>
    </citation>
    <scope>NUCLEOTIDE SEQUENCE [LARGE SCALE GENOMIC DNA]</scope>
    <source>
        <strain evidence="1 2">LCR6-01</strain>
    </source>
</reference>